<dbReference type="PANTHER" id="PTHR22642">
    <property type="entry name" value="IMIDAZOLONEPROPIONASE"/>
    <property type="match status" value="1"/>
</dbReference>
<dbReference type="InterPro" id="IPR033932">
    <property type="entry name" value="YtcJ-like"/>
</dbReference>
<gene>
    <name evidence="2" type="ORF">DWB68_13445</name>
</gene>
<dbReference type="Gene3D" id="3.20.20.140">
    <property type="entry name" value="Metal-dependent hydrolases"/>
    <property type="match status" value="1"/>
</dbReference>
<evidence type="ECO:0000259" key="1">
    <source>
        <dbReference type="Pfam" id="PF07969"/>
    </source>
</evidence>
<evidence type="ECO:0000313" key="3">
    <source>
        <dbReference type="Proteomes" id="UP000265419"/>
    </source>
</evidence>
<dbReference type="SUPFAM" id="SSF51338">
    <property type="entry name" value="Composite domain of metallo-dependent hydrolases"/>
    <property type="match status" value="1"/>
</dbReference>
<dbReference type="Proteomes" id="UP000265419">
    <property type="component" value="Unassembled WGS sequence"/>
</dbReference>
<dbReference type="SUPFAM" id="SSF51556">
    <property type="entry name" value="Metallo-dependent hydrolases"/>
    <property type="match status" value="1"/>
</dbReference>
<proteinExistence type="predicted"/>
<comment type="caution">
    <text evidence="2">The sequence shown here is derived from an EMBL/GenBank/DDBJ whole genome shotgun (WGS) entry which is preliminary data.</text>
</comment>
<dbReference type="InterPro" id="IPR013108">
    <property type="entry name" value="Amidohydro_3"/>
</dbReference>
<accession>A0A399J9S5</accession>
<dbReference type="GO" id="GO:0016810">
    <property type="term" value="F:hydrolase activity, acting on carbon-nitrogen (but not peptide) bonds"/>
    <property type="evidence" value="ECO:0007669"/>
    <property type="project" value="InterPro"/>
</dbReference>
<dbReference type="InterPro" id="IPR032466">
    <property type="entry name" value="Metal_Hydrolase"/>
</dbReference>
<name>A0A399J9S5_9MICC</name>
<dbReference type="Pfam" id="PF07969">
    <property type="entry name" value="Amidohydro_3"/>
    <property type="match status" value="1"/>
</dbReference>
<dbReference type="AlphaFoldDB" id="A0A399J9S5"/>
<dbReference type="EMBL" id="QQXK01000031">
    <property type="protein sequence ID" value="RII41267.1"/>
    <property type="molecule type" value="Genomic_DNA"/>
</dbReference>
<reference evidence="2 3" key="1">
    <citation type="submission" date="2018-07" db="EMBL/GenBank/DDBJ databases">
        <title>Arthrobacter sp. nov., isolated from raw cow's milk with high bacterial count.</title>
        <authorList>
            <person name="Hahne J."/>
            <person name="Isele D."/>
            <person name="Lipski A."/>
        </authorList>
    </citation>
    <scope>NUCLEOTIDE SEQUENCE [LARGE SCALE GENOMIC DNA]</scope>
    <source>
        <strain evidence="2 3">JZ R-35</strain>
    </source>
</reference>
<dbReference type="CDD" id="cd01300">
    <property type="entry name" value="YtcJ_like"/>
    <property type="match status" value="1"/>
</dbReference>
<keyword evidence="3" id="KW-1185">Reference proteome</keyword>
<keyword evidence="2" id="KW-0378">Hydrolase</keyword>
<evidence type="ECO:0000313" key="2">
    <source>
        <dbReference type="EMBL" id="RII41267.1"/>
    </source>
</evidence>
<dbReference type="Gene3D" id="3.10.310.70">
    <property type="match status" value="1"/>
</dbReference>
<feature type="domain" description="Amidohydrolase 3" evidence="1">
    <location>
        <begin position="61"/>
        <end position="546"/>
    </location>
</feature>
<dbReference type="PANTHER" id="PTHR22642:SF2">
    <property type="entry name" value="PROTEIN LONG AFTER FAR-RED 3"/>
    <property type="match status" value="1"/>
</dbReference>
<dbReference type="Gene3D" id="2.30.40.10">
    <property type="entry name" value="Urease, subunit C, domain 1"/>
    <property type="match status" value="1"/>
</dbReference>
<dbReference type="InterPro" id="IPR011059">
    <property type="entry name" value="Metal-dep_hydrolase_composite"/>
</dbReference>
<dbReference type="RefSeq" id="WP_119425634.1">
    <property type="nucleotide sequence ID" value="NZ_QQXK01000031.1"/>
</dbReference>
<sequence length="551" mass="58628">MSSTLSPTYIVTGTIHTMDEEVPTAEAIGVNDGLIAAVGTLAEVRAELGGEAPVVEHSSAILPGLLDAHNHHAEAGKEDLFQLSFPATATVEQIIEAVAEYATTLPEGEWLVGGLWGSNLGAELATGEPLKALDAVTGDRPVLLTDDSHHNKWANTAAMRAAGILDMTEDPHGGQIIRDASGAPSGLLYEAAAAIVEQHRLTTVTLDDEFHARCSERGIEMLAEHGIVAFQDAAAGLHTLKGLAKLDDEDRLKAWVVSSSLINDNIFGNEVVGEELLGQAAQYARAHHRPTWSKIFLDGVPPSRNAAFLTPYVADDEHGHDHLGATLLDFSELAGWLRSAQKHQIGIKIHCTGNAAVRLVLDAVADARAEGIEVPVHIAHGQFVEPEDRPRLAELRVVAEISPFLWFPGVIANALDAVLPEEVFAGIHPNRSLLDAGAHLAVGSDWPVSESPNPWHAVAGLVTRQDPSGQFPGTLFPEQAITREEAIAAVTSRSADATGLGDVTGRLRVGNSADFVFLDRDPFEVPVEELAHTRAVATFFGGEQVFGEPVA</sequence>
<protein>
    <submittedName>
        <fullName evidence="2">Amidohydrolase</fullName>
    </submittedName>
</protein>
<organism evidence="2 3">
    <name type="scientific">Galactobacter valiniphilus</name>
    <dbReference type="NCBI Taxonomy" id="2676122"/>
    <lineage>
        <taxon>Bacteria</taxon>
        <taxon>Bacillati</taxon>
        <taxon>Actinomycetota</taxon>
        <taxon>Actinomycetes</taxon>
        <taxon>Micrococcales</taxon>
        <taxon>Micrococcaceae</taxon>
        <taxon>Galactobacter</taxon>
    </lineage>
</organism>